<evidence type="ECO:0000256" key="2">
    <source>
        <dbReference type="ARBA" id="ARBA00038210"/>
    </source>
</evidence>
<dbReference type="Gene3D" id="1.25.40.10">
    <property type="entry name" value="Tetratricopeptide repeat domain"/>
    <property type="match status" value="1"/>
</dbReference>
<reference evidence="4 5" key="1">
    <citation type="submission" date="2020-08" db="EMBL/GenBank/DDBJ databases">
        <authorList>
            <person name="Newling K."/>
            <person name="Davey J."/>
            <person name="Forrester S."/>
        </authorList>
    </citation>
    <scope>NUCLEOTIDE SEQUENCE [LARGE SCALE GENOMIC DNA]</scope>
    <source>
        <strain evidence="5">Crithidia deanei Carvalho (ATCC PRA-265)</strain>
    </source>
</reference>
<evidence type="ECO:0000313" key="5">
    <source>
        <dbReference type="Proteomes" id="UP000515908"/>
    </source>
</evidence>
<dbReference type="GO" id="GO:0016567">
    <property type="term" value="P:protein ubiquitination"/>
    <property type="evidence" value="ECO:0007669"/>
    <property type="project" value="TreeGrafter"/>
</dbReference>
<dbReference type="Pfam" id="PF13432">
    <property type="entry name" value="TPR_16"/>
    <property type="match status" value="1"/>
</dbReference>
<dbReference type="VEuPathDB" id="TriTrypDB:ADEAN_001002300"/>
<dbReference type="GO" id="GO:0031145">
    <property type="term" value="P:anaphase-promoting complex-dependent catabolic process"/>
    <property type="evidence" value="ECO:0007669"/>
    <property type="project" value="TreeGrafter"/>
</dbReference>
<dbReference type="PROSITE" id="PS50005">
    <property type="entry name" value="TPR"/>
    <property type="match status" value="2"/>
</dbReference>
<dbReference type="GO" id="GO:0051301">
    <property type="term" value="P:cell division"/>
    <property type="evidence" value="ECO:0007669"/>
    <property type="project" value="TreeGrafter"/>
</dbReference>
<dbReference type="PANTHER" id="PTHR12558:SF13">
    <property type="entry name" value="CELL DIVISION CYCLE PROTEIN 27 HOMOLOG"/>
    <property type="match status" value="1"/>
</dbReference>
<proteinExistence type="inferred from homology"/>
<dbReference type="GO" id="GO:0005737">
    <property type="term" value="C:cytoplasm"/>
    <property type="evidence" value="ECO:0007669"/>
    <property type="project" value="TreeGrafter"/>
</dbReference>
<feature type="repeat" description="TPR" evidence="3">
    <location>
        <begin position="177"/>
        <end position="210"/>
    </location>
</feature>
<dbReference type="InterPro" id="IPR011990">
    <property type="entry name" value="TPR-like_helical_dom_sf"/>
</dbReference>
<keyword evidence="1 3" id="KW-0802">TPR repeat</keyword>
<dbReference type="InterPro" id="IPR019734">
    <property type="entry name" value="TPR_rpt"/>
</dbReference>
<protein>
    <submittedName>
        <fullName evidence="4">Tetratricopeptide repeat, putative</fullName>
    </submittedName>
</protein>
<dbReference type="GO" id="GO:0005680">
    <property type="term" value="C:anaphase-promoting complex"/>
    <property type="evidence" value="ECO:0007669"/>
    <property type="project" value="TreeGrafter"/>
</dbReference>
<dbReference type="AlphaFoldDB" id="A0A7G2CT74"/>
<comment type="similarity">
    <text evidence="2">Belongs to the APC3/CDC27 family.</text>
</comment>
<accession>A0A7G2CT74</accession>
<organism evidence="4 5">
    <name type="scientific">Angomonas deanei</name>
    <dbReference type="NCBI Taxonomy" id="59799"/>
    <lineage>
        <taxon>Eukaryota</taxon>
        <taxon>Discoba</taxon>
        <taxon>Euglenozoa</taxon>
        <taxon>Kinetoplastea</taxon>
        <taxon>Metakinetoplastina</taxon>
        <taxon>Trypanosomatida</taxon>
        <taxon>Trypanosomatidae</taxon>
        <taxon>Strigomonadinae</taxon>
        <taxon>Angomonas</taxon>
    </lineage>
</organism>
<gene>
    <name evidence="4" type="ORF">ADEAN_001002300</name>
</gene>
<dbReference type="PANTHER" id="PTHR12558">
    <property type="entry name" value="CELL DIVISION CYCLE 16,23,27"/>
    <property type="match status" value="1"/>
</dbReference>
<name>A0A7G2CT74_9TRYP</name>
<evidence type="ECO:0000256" key="3">
    <source>
        <dbReference type="PROSITE-ProRule" id="PRU00339"/>
    </source>
</evidence>
<dbReference type="SMART" id="SM00028">
    <property type="entry name" value="TPR"/>
    <property type="match status" value="5"/>
</dbReference>
<dbReference type="OrthoDB" id="10248520at2759"/>
<feature type="repeat" description="TPR" evidence="3">
    <location>
        <begin position="281"/>
        <end position="314"/>
    </location>
</feature>
<evidence type="ECO:0000313" key="4">
    <source>
        <dbReference type="EMBL" id="CAD2222479.1"/>
    </source>
</evidence>
<sequence>MYYMNEVKLLIKNPSFPMSTYGKKAAHGNDATVARRPSAWQLTHLALALFHEGNMQACADTFAQLLTYNPWFLHDPSLVYYSTALWHLKDVTTLGALAQRMLEELPFAAPTLAVVANKYSLSKEPNEAIVMLERATQVDPLLSYAYALRGYELLYMDHKTEAGEAFRQALHVDRNLYIAYAGLGELHFRGEEVEFARQYFRKAISINSSPAILNRYAATFNRRDASMEELLQALSIYDSAVGDHPLNLPARHQRADVLLRLGRLQEAQEELLQLAQGTPDAMVFVTLARCQECLNRPHEAIKYYHRALVLDPRREVYIKGCMERLAAGNED</sequence>
<dbReference type="Proteomes" id="UP000515908">
    <property type="component" value="Chromosome 26"/>
</dbReference>
<keyword evidence="5" id="KW-1185">Reference proteome</keyword>
<dbReference type="GO" id="GO:0007091">
    <property type="term" value="P:metaphase/anaphase transition of mitotic cell cycle"/>
    <property type="evidence" value="ECO:0007669"/>
    <property type="project" value="TreeGrafter"/>
</dbReference>
<evidence type="ECO:0000256" key="1">
    <source>
        <dbReference type="ARBA" id="ARBA00022803"/>
    </source>
</evidence>
<dbReference type="EMBL" id="LR877170">
    <property type="protein sequence ID" value="CAD2222479.1"/>
    <property type="molecule type" value="Genomic_DNA"/>
</dbReference>
<dbReference type="SUPFAM" id="SSF48452">
    <property type="entry name" value="TPR-like"/>
    <property type="match status" value="1"/>
</dbReference>